<evidence type="ECO:0000313" key="5">
    <source>
        <dbReference type="Proteomes" id="UP000434409"/>
    </source>
</evidence>
<keyword evidence="1" id="KW-0378">Hydrolase</keyword>
<dbReference type="NCBIfam" id="NF033745">
    <property type="entry name" value="class_C_sortase"/>
    <property type="match status" value="1"/>
</dbReference>
<keyword evidence="3" id="KW-1133">Transmembrane helix</keyword>
<keyword evidence="5" id="KW-1185">Reference proteome</keyword>
<dbReference type="RefSeq" id="WP_154477063.1">
    <property type="nucleotide sequence ID" value="NZ_VULY01000018.1"/>
</dbReference>
<dbReference type="EMBL" id="VULY01000018">
    <property type="protein sequence ID" value="MSR93834.1"/>
    <property type="molecule type" value="Genomic_DNA"/>
</dbReference>
<feature type="transmembrane region" description="Helical" evidence="3">
    <location>
        <begin position="248"/>
        <end position="272"/>
    </location>
</feature>
<keyword evidence="3" id="KW-0812">Transmembrane</keyword>
<evidence type="ECO:0000256" key="2">
    <source>
        <dbReference type="PIRSR" id="PIRSR605754-1"/>
    </source>
</evidence>
<feature type="active site" description="Acyl-thioester intermediate" evidence="2">
    <location>
        <position position="210"/>
    </location>
</feature>
<dbReference type="AlphaFoldDB" id="A0A6N7USU5"/>
<organism evidence="4 5">
    <name type="scientific">Suipraeoptans intestinalis</name>
    <dbReference type="NCBI Taxonomy" id="2606628"/>
    <lineage>
        <taxon>Bacteria</taxon>
        <taxon>Bacillati</taxon>
        <taxon>Bacillota</taxon>
        <taxon>Clostridia</taxon>
        <taxon>Lachnospirales</taxon>
        <taxon>Lachnospiraceae</taxon>
        <taxon>Suipraeoptans</taxon>
    </lineage>
</organism>
<evidence type="ECO:0000313" key="4">
    <source>
        <dbReference type="EMBL" id="MSR93834.1"/>
    </source>
</evidence>
<dbReference type="InterPro" id="IPR023365">
    <property type="entry name" value="Sortase_dom-sf"/>
</dbReference>
<dbReference type="Pfam" id="PF04203">
    <property type="entry name" value="Sortase"/>
    <property type="match status" value="1"/>
</dbReference>
<comment type="caution">
    <text evidence="4">The sequence shown here is derived from an EMBL/GenBank/DDBJ whole genome shotgun (WGS) entry which is preliminary data.</text>
</comment>
<dbReference type="GO" id="GO:0016787">
    <property type="term" value="F:hydrolase activity"/>
    <property type="evidence" value="ECO:0007669"/>
    <property type="project" value="UniProtKB-KW"/>
</dbReference>
<feature type="active site" description="Proton donor/acceptor" evidence="2">
    <location>
        <position position="148"/>
    </location>
</feature>
<evidence type="ECO:0000256" key="3">
    <source>
        <dbReference type="SAM" id="Phobius"/>
    </source>
</evidence>
<name>A0A6N7USU5_9FIRM</name>
<protein>
    <submittedName>
        <fullName evidence="4">Class C sortase</fullName>
    </submittedName>
</protein>
<dbReference type="Proteomes" id="UP000434409">
    <property type="component" value="Unassembled WGS sequence"/>
</dbReference>
<dbReference type="InterPro" id="IPR005754">
    <property type="entry name" value="Sortase"/>
</dbReference>
<reference evidence="4 5" key="1">
    <citation type="submission" date="2019-08" db="EMBL/GenBank/DDBJ databases">
        <title>In-depth cultivation of the pig gut microbiome towards novel bacterial diversity and tailored functional studies.</title>
        <authorList>
            <person name="Wylensek D."/>
            <person name="Hitch T.C.A."/>
            <person name="Clavel T."/>
        </authorList>
    </citation>
    <scope>NUCLEOTIDE SEQUENCE [LARGE SCALE GENOMIC DNA]</scope>
    <source>
        <strain evidence="4 5">68-1-5</strain>
    </source>
</reference>
<dbReference type="SUPFAM" id="SSF63817">
    <property type="entry name" value="Sortase"/>
    <property type="match status" value="1"/>
</dbReference>
<sequence length="281" mass="31552">MRKKTNLPLLLIFLIGLGILLYPTVSDRWNSYRAKKLEQTYRKAVQKEAKEDTARMLQAAEAYNGQLQKEKVPDAFSVREGIRDEAYEALLNLTGDGIMGFVEIPDISISIPIYHYTTKEVLEKGAGHLFVSSLPVGGSSTHTVISAHRGLPSAKLFTDLPLLKTGDVFYFHILDRTLAYKIDQIQTVAPEQVSSLRIQEGEDLATLVTCTPYGVNTRRLLVRGHRVPFREKEYESDRAKEGRKDPNLLLGQILSALGGLLLAGILVGGWNYRKQRKQKKK</sequence>
<dbReference type="NCBIfam" id="TIGR01076">
    <property type="entry name" value="sortase_fam"/>
    <property type="match status" value="1"/>
</dbReference>
<dbReference type="CDD" id="cd05827">
    <property type="entry name" value="Sortase_C"/>
    <property type="match status" value="1"/>
</dbReference>
<dbReference type="Gene3D" id="2.40.260.10">
    <property type="entry name" value="Sortase"/>
    <property type="match status" value="1"/>
</dbReference>
<gene>
    <name evidence="4" type="ORF">FYJ34_06040</name>
</gene>
<keyword evidence="3" id="KW-0472">Membrane</keyword>
<accession>A0A6N7USU5</accession>
<proteinExistence type="predicted"/>
<evidence type="ECO:0000256" key="1">
    <source>
        <dbReference type="ARBA" id="ARBA00022801"/>
    </source>
</evidence>
<dbReference type="InterPro" id="IPR042002">
    <property type="entry name" value="Sortase_C"/>
</dbReference>